<dbReference type="SUPFAM" id="SSF53335">
    <property type="entry name" value="S-adenosyl-L-methionine-dependent methyltransferases"/>
    <property type="match status" value="1"/>
</dbReference>
<dbReference type="InterPro" id="IPR020803">
    <property type="entry name" value="MeTfrase_dom"/>
</dbReference>
<keyword evidence="4" id="KW-0949">S-adenosyl-L-methionine</keyword>
<feature type="domain" description="Polyketide synthase-like methyltransferase" evidence="6">
    <location>
        <begin position="165"/>
        <end position="429"/>
    </location>
</feature>
<comment type="similarity">
    <text evidence="1">Belongs to the CFA/CMAS family.</text>
</comment>
<evidence type="ECO:0000313" key="7">
    <source>
        <dbReference type="EMBL" id="BBX45045.1"/>
    </source>
</evidence>
<accession>A0A7I7KSH1</accession>
<dbReference type="EMBL" id="AP022569">
    <property type="protein sequence ID" value="BBX45045.1"/>
    <property type="molecule type" value="Genomic_DNA"/>
</dbReference>
<dbReference type="GO" id="GO:0008168">
    <property type="term" value="F:methyltransferase activity"/>
    <property type="evidence" value="ECO:0007669"/>
    <property type="project" value="UniProtKB-KW"/>
</dbReference>
<evidence type="ECO:0000256" key="3">
    <source>
        <dbReference type="ARBA" id="ARBA00022679"/>
    </source>
</evidence>
<sequence>MTTTKEPASTATGKLSLADVLAVLTRGATESLRFTAYDGSSAGAEDAQLGMDLLTPRGTTYLATAPGELGLARAYVAGDIEARGVHPGDPYDVLKLLAEKVAFTRPSPRLMAGIIRAVGIEHLLPAAPPPQEMLPRWRRVAEGMRHSRTRDAGAIRYHYDVSNSFYEWVLGPSMTYTCAVYPESDATLEAAQDNKYRLIFEKLRLQPGDRLLDVGCGWGGMVRYAAHRGVHAIGATLSAQQAAWAQTAIQAEGLGELAEVRHCDYRDVDETGFDAVSSIGLTEHIGVKNYPSYFGFLKSKLRTDGLLLNHCITRNNNKANFRASSFTDRYVFPDGELTGSGRILSHIQDVGFEVLHAENFRHHYAMTLRDWSRNLVAHWDEAVAEVGIATAKVWGLYMAASRVAFEQNNIQLHHVLASNLAKHGNDGLPLRPWWQA</sequence>
<dbReference type="RefSeq" id="WP_163775403.1">
    <property type="nucleotide sequence ID" value="NZ_AP022569.1"/>
</dbReference>
<organism evidence="7 8">
    <name type="scientific">Mycobacterium cookii</name>
    <dbReference type="NCBI Taxonomy" id="1775"/>
    <lineage>
        <taxon>Bacteria</taxon>
        <taxon>Bacillati</taxon>
        <taxon>Actinomycetota</taxon>
        <taxon>Actinomycetes</taxon>
        <taxon>Mycobacteriales</taxon>
        <taxon>Mycobacteriaceae</taxon>
        <taxon>Mycobacterium</taxon>
    </lineage>
</organism>
<reference evidence="7 8" key="1">
    <citation type="journal article" date="2019" name="Emerg. Microbes Infect.">
        <title>Comprehensive subspecies identification of 175 nontuberculous mycobacteria species based on 7547 genomic profiles.</title>
        <authorList>
            <person name="Matsumoto Y."/>
            <person name="Kinjo T."/>
            <person name="Motooka D."/>
            <person name="Nabeya D."/>
            <person name="Jung N."/>
            <person name="Uechi K."/>
            <person name="Horii T."/>
            <person name="Iida T."/>
            <person name="Fujita J."/>
            <person name="Nakamura S."/>
        </authorList>
    </citation>
    <scope>NUCLEOTIDE SEQUENCE [LARGE SCALE GENOMIC DNA]</scope>
    <source>
        <strain evidence="7 8">JCM 12404</strain>
    </source>
</reference>
<proteinExistence type="inferred from homology"/>
<protein>
    <submittedName>
        <fullName evidence="7">Putative fatty acid methyltransferase</fullName>
    </submittedName>
</protein>
<dbReference type="Gene3D" id="3.40.50.150">
    <property type="entry name" value="Vaccinia Virus protein VP39"/>
    <property type="match status" value="1"/>
</dbReference>
<keyword evidence="5" id="KW-0443">Lipid metabolism</keyword>
<evidence type="ECO:0000256" key="2">
    <source>
        <dbReference type="ARBA" id="ARBA00022603"/>
    </source>
</evidence>
<keyword evidence="2 7" id="KW-0489">Methyltransferase</keyword>
<dbReference type="GO" id="GO:0008610">
    <property type="term" value="P:lipid biosynthetic process"/>
    <property type="evidence" value="ECO:0007669"/>
    <property type="project" value="InterPro"/>
</dbReference>
<dbReference type="InterPro" id="IPR050723">
    <property type="entry name" value="CFA/CMAS"/>
</dbReference>
<evidence type="ECO:0000259" key="6">
    <source>
        <dbReference type="SMART" id="SM00828"/>
    </source>
</evidence>
<dbReference type="GO" id="GO:0032259">
    <property type="term" value="P:methylation"/>
    <property type="evidence" value="ECO:0007669"/>
    <property type="project" value="UniProtKB-KW"/>
</dbReference>
<name>A0A7I7KSH1_9MYCO</name>
<dbReference type="KEGG" id="mcoo:MCOO_10600"/>
<gene>
    <name evidence="7" type="ORF">MCOO_10600</name>
</gene>
<dbReference type="Proteomes" id="UP000465866">
    <property type="component" value="Chromosome"/>
</dbReference>
<dbReference type="PANTHER" id="PTHR43667">
    <property type="entry name" value="CYCLOPROPANE-FATTY-ACYL-PHOSPHOLIPID SYNTHASE"/>
    <property type="match status" value="1"/>
</dbReference>
<evidence type="ECO:0000313" key="8">
    <source>
        <dbReference type="Proteomes" id="UP000465866"/>
    </source>
</evidence>
<evidence type="ECO:0000256" key="5">
    <source>
        <dbReference type="ARBA" id="ARBA00023098"/>
    </source>
</evidence>
<dbReference type="InterPro" id="IPR029063">
    <property type="entry name" value="SAM-dependent_MTases_sf"/>
</dbReference>
<dbReference type="CDD" id="cd02440">
    <property type="entry name" value="AdoMet_MTases"/>
    <property type="match status" value="1"/>
</dbReference>
<dbReference type="PANTHER" id="PTHR43667:SF1">
    <property type="entry name" value="CYCLOPROPANE-FATTY-ACYL-PHOSPHOLIPID SYNTHASE"/>
    <property type="match status" value="1"/>
</dbReference>
<dbReference type="SMART" id="SM00828">
    <property type="entry name" value="PKS_MT"/>
    <property type="match status" value="1"/>
</dbReference>
<keyword evidence="3 7" id="KW-0808">Transferase</keyword>
<dbReference type="InterPro" id="IPR003333">
    <property type="entry name" value="CMAS"/>
</dbReference>
<keyword evidence="8" id="KW-1185">Reference proteome</keyword>
<dbReference type="AlphaFoldDB" id="A0A7I7KSH1"/>
<evidence type="ECO:0000256" key="1">
    <source>
        <dbReference type="ARBA" id="ARBA00010815"/>
    </source>
</evidence>
<dbReference type="Pfam" id="PF02353">
    <property type="entry name" value="CMAS"/>
    <property type="match status" value="1"/>
</dbReference>
<dbReference type="PIRSF" id="PIRSF003085">
    <property type="entry name" value="CMAS"/>
    <property type="match status" value="1"/>
</dbReference>
<evidence type="ECO:0000256" key="4">
    <source>
        <dbReference type="ARBA" id="ARBA00022691"/>
    </source>
</evidence>